<dbReference type="PANTHER" id="PTHR46825:SF8">
    <property type="entry name" value="BETA-LACTAMASE-RELATED"/>
    <property type="match status" value="1"/>
</dbReference>
<dbReference type="Pfam" id="PF00144">
    <property type="entry name" value="Beta-lactamase"/>
    <property type="match status" value="1"/>
</dbReference>
<evidence type="ECO:0000256" key="5">
    <source>
        <dbReference type="RuleBase" id="RU361140"/>
    </source>
</evidence>
<dbReference type="Gene3D" id="3.40.710.10">
    <property type="entry name" value="DD-peptidase/beta-lactamase superfamily"/>
    <property type="match status" value="1"/>
</dbReference>
<dbReference type="InterPro" id="IPR050491">
    <property type="entry name" value="AmpC-like"/>
</dbReference>
<dbReference type="SUPFAM" id="SSF56601">
    <property type="entry name" value="beta-lactamase/transpeptidase-like"/>
    <property type="match status" value="1"/>
</dbReference>
<keyword evidence="8" id="KW-1185">Reference proteome</keyword>
<organism evidence="7 8">
    <name type="scientific">Pedobacter lusitanus</name>
    <dbReference type="NCBI Taxonomy" id="1503925"/>
    <lineage>
        <taxon>Bacteria</taxon>
        <taxon>Pseudomonadati</taxon>
        <taxon>Bacteroidota</taxon>
        <taxon>Sphingobacteriia</taxon>
        <taxon>Sphingobacteriales</taxon>
        <taxon>Sphingobacteriaceae</taxon>
        <taxon>Pedobacter</taxon>
    </lineage>
</organism>
<evidence type="ECO:0000256" key="4">
    <source>
        <dbReference type="ARBA" id="ARBA00023251"/>
    </source>
</evidence>
<dbReference type="RefSeq" id="WP_041883544.1">
    <property type="nucleotide sequence ID" value="NZ_CP157278.1"/>
</dbReference>
<name>A0A0D0GIZ9_9SPHI</name>
<gene>
    <name evidence="7" type="ORF">TH53_16815</name>
</gene>
<dbReference type="GO" id="GO:0008800">
    <property type="term" value="F:beta-lactamase activity"/>
    <property type="evidence" value="ECO:0007669"/>
    <property type="project" value="UniProtKB-UniRule"/>
</dbReference>
<keyword evidence="4 5" id="KW-0046">Antibiotic resistance</keyword>
<dbReference type="Proteomes" id="UP000032049">
    <property type="component" value="Unassembled WGS sequence"/>
</dbReference>
<dbReference type="InterPro" id="IPR001466">
    <property type="entry name" value="Beta-lactam-related"/>
</dbReference>
<dbReference type="PROSITE" id="PS00336">
    <property type="entry name" value="BETA_LACTAMASE_C"/>
    <property type="match status" value="1"/>
</dbReference>
<feature type="domain" description="Beta-lactamase-related" evidence="6">
    <location>
        <begin position="128"/>
        <end position="441"/>
    </location>
</feature>
<evidence type="ECO:0000259" key="6">
    <source>
        <dbReference type="Pfam" id="PF00144"/>
    </source>
</evidence>
<dbReference type="GO" id="GO:0046677">
    <property type="term" value="P:response to antibiotic"/>
    <property type="evidence" value="ECO:0007669"/>
    <property type="project" value="UniProtKB-UniRule"/>
</dbReference>
<dbReference type="STRING" id="1503925.TH53_16815"/>
<evidence type="ECO:0000313" key="8">
    <source>
        <dbReference type="Proteomes" id="UP000032049"/>
    </source>
</evidence>
<evidence type="ECO:0000256" key="3">
    <source>
        <dbReference type="ARBA" id="ARBA00022801"/>
    </source>
</evidence>
<proteinExistence type="inferred from homology"/>
<comment type="catalytic activity">
    <reaction evidence="1 5">
        <text>a beta-lactam + H2O = a substituted beta-amino acid</text>
        <dbReference type="Rhea" id="RHEA:20401"/>
        <dbReference type="ChEBI" id="CHEBI:15377"/>
        <dbReference type="ChEBI" id="CHEBI:35627"/>
        <dbReference type="ChEBI" id="CHEBI:140347"/>
        <dbReference type="EC" id="3.5.2.6"/>
    </reaction>
</comment>
<dbReference type="GO" id="GO:0017001">
    <property type="term" value="P:antibiotic catabolic process"/>
    <property type="evidence" value="ECO:0007669"/>
    <property type="project" value="InterPro"/>
</dbReference>
<comment type="caution">
    <text evidence="7">The sequence shown here is derived from an EMBL/GenBank/DDBJ whole genome shotgun (WGS) entry which is preliminary data.</text>
</comment>
<evidence type="ECO:0000256" key="2">
    <source>
        <dbReference type="ARBA" id="ARBA00007840"/>
    </source>
</evidence>
<dbReference type="InterPro" id="IPR001586">
    <property type="entry name" value="Beta-lactam_class-C_AS"/>
</dbReference>
<dbReference type="OrthoDB" id="9793489at2"/>
<accession>A0A0D0GIZ9</accession>
<dbReference type="GO" id="GO:0030288">
    <property type="term" value="C:outer membrane-bounded periplasmic space"/>
    <property type="evidence" value="ECO:0007669"/>
    <property type="project" value="InterPro"/>
</dbReference>
<sequence length="455" mass="51919">MDSSLVISQLTEFYNSNQFAKIYTLLAPEFRQYFSEKSVISFYKNEIKRALGEIISWEQIDTNQGIIEYLVNFKDGELSLKTGITPDNLINYLEWAPFHKEEVILNPRDPLTILSDNPGQTELHHFIAQLAIEYLKDPDSRGLSIAVINGTRTETFFYGETQGGNLSLSDSRSLYEIGSISKTFTAVMLSHAVNEGKIKLKDDIRKYLPGEYPDLHFENTPIKIIDLCNHTSGLPGLPEDFEDYPGYDEDNPYRNYTREMIFTYLRNFETDELPGLRAEYSNLGFALLGIILENVYQLPLETLIRKIITAPLKMQDTTYDVPEKKKILLTMGYNQEESKDAGYWDMGAFKSAGGLKSNINDMILYLRANMQDYNQDFSLSHQETDLQPGFGRGLAWIVQFLNEDVVIWHNGGTAGFRSFCSFVKEKQTGIIVLSNSGKDVDELAMEILLHIIKDK</sequence>
<dbReference type="EC" id="3.5.2.6" evidence="5"/>
<protein>
    <recommendedName>
        <fullName evidence="5">Beta-lactamase</fullName>
        <ecNumber evidence="5">3.5.2.6</ecNumber>
    </recommendedName>
</protein>
<dbReference type="AlphaFoldDB" id="A0A0D0GIZ9"/>
<dbReference type="PANTHER" id="PTHR46825">
    <property type="entry name" value="D-ALANYL-D-ALANINE-CARBOXYPEPTIDASE/ENDOPEPTIDASE AMPH"/>
    <property type="match status" value="1"/>
</dbReference>
<evidence type="ECO:0000256" key="1">
    <source>
        <dbReference type="ARBA" id="ARBA00001526"/>
    </source>
</evidence>
<comment type="similarity">
    <text evidence="2 5">Belongs to the class-C beta-lactamase family.</text>
</comment>
<evidence type="ECO:0000313" key="7">
    <source>
        <dbReference type="EMBL" id="KIO76105.1"/>
    </source>
</evidence>
<dbReference type="InterPro" id="IPR012338">
    <property type="entry name" value="Beta-lactam/transpept-like"/>
</dbReference>
<keyword evidence="3 5" id="KW-0378">Hydrolase</keyword>
<dbReference type="EMBL" id="JXRA01000074">
    <property type="protein sequence ID" value="KIO76105.1"/>
    <property type="molecule type" value="Genomic_DNA"/>
</dbReference>
<reference evidence="7 8" key="1">
    <citation type="submission" date="2015-01" db="EMBL/GenBank/DDBJ databases">
        <title>Draft genome sequence of Pedobacter sp. NL19 isolated from sludge of an effluent treatment pond in an abandoned uranium mine.</title>
        <authorList>
            <person name="Santos T."/>
            <person name="Caetano T."/>
            <person name="Covas C."/>
            <person name="Cruz A."/>
            <person name="Mendo S."/>
        </authorList>
    </citation>
    <scope>NUCLEOTIDE SEQUENCE [LARGE SCALE GENOMIC DNA]</scope>
    <source>
        <strain evidence="7 8">NL19</strain>
    </source>
</reference>